<keyword evidence="2 10" id="KW-0645">Protease</keyword>
<feature type="domain" description="Peptidase S1" evidence="11">
    <location>
        <begin position="6"/>
        <end position="232"/>
    </location>
</feature>
<keyword evidence="5" id="KW-0353">Hemolymph clotting</keyword>
<keyword evidence="3" id="KW-0732">Signal</keyword>
<keyword evidence="1" id="KW-0768">Sushi</keyword>
<dbReference type="Gene3D" id="2.40.10.10">
    <property type="entry name" value="Trypsin-like serine proteases"/>
    <property type="match status" value="1"/>
</dbReference>
<comment type="caution">
    <text evidence="12">The sequence shown here is derived from an EMBL/GenBank/DDBJ whole genome shotgun (WGS) entry which is preliminary data.</text>
</comment>
<dbReference type="EC" id="3.4.21.84" evidence="9"/>
<dbReference type="InterPro" id="IPR009003">
    <property type="entry name" value="Peptidase_S1_PA"/>
</dbReference>
<evidence type="ECO:0000256" key="9">
    <source>
        <dbReference type="ARBA" id="ARBA00066707"/>
    </source>
</evidence>
<dbReference type="InterPro" id="IPR001314">
    <property type="entry name" value="Peptidase_S1A"/>
</dbReference>
<keyword evidence="4 10" id="KW-0378">Hydrolase</keyword>
<evidence type="ECO:0000256" key="10">
    <source>
        <dbReference type="RuleBase" id="RU363034"/>
    </source>
</evidence>
<dbReference type="PROSITE" id="PS00135">
    <property type="entry name" value="TRYPSIN_SER"/>
    <property type="match status" value="1"/>
</dbReference>
<keyword evidence="6 10" id="KW-0720">Serine protease</keyword>
<dbReference type="GO" id="GO:0004252">
    <property type="term" value="F:serine-type endopeptidase activity"/>
    <property type="evidence" value="ECO:0007669"/>
    <property type="project" value="InterPro"/>
</dbReference>
<dbReference type="GO" id="GO:0042381">
    <property type="term" value="P:hemolymph coagulation"/>
    <property type="evidence" value="ECO:0007669"/>
    <property type="project" value="UniProtKB-KW"/>
</dbReference>
<evidence type="ECO:0000313" key="13">
    <source>
        <dbReference type="Proteomes" id="UP000747542"/>
    </source>
</evidence>
<organism evidence="12 13">
    <name type="scientific">Homarus americanus</name>
    <name type="common">American lobster</name>
    <dbReference type="NCBI Taxonomy" id="6706"/>
    <lineage>
        <taxon>Eukaryota</taxon>
        <taxon>Metazoa</taxon>
        <taxon>Ecdysozoa</taxon>
        <taxon>Arthropoda</taxon>
        <taxon>Crustacea</taxon>
        <taxon>Multicrustacea</taxon>
        <taxon>Malacostraca</taxon>
        <taxon>Eumalacostraca</taxon>
        <taxon>Eucarida</taxon>
        <taxon>Decapoda</taxon>
        <taxon>Pleocyemata</taxon>
        <taxon>Astacidea</taxon>
        <taxon>Nephropoidea</taxon>
        <taxon>Nephropidae</taxon>
        <taxon>Homarus</taxon>
    </lineage>
</organism>
<dbReference type="InterPro" id="IPR043504">
    <property type="entry name" value="Peptidase_S1_PA_chymotrypsin"/>
</dbReference>
<dbReference type="Proteomes" id="UP000747542">
    <property type="component" value="Unassembled WGS sequence"/>
</dbReference>
<evidence type="ECO:0000256" key="3">
    <source>
        <dbReference type="ARBA" id="ARBA00022729"/>
    </source>
</evidence>
<dbReference type="InterPro" id="IPR018114">
    <property type="entry name" value="TRYPSIN_HIS"/>
</dbReference>
<dbReference type="PROSITE" id="PS00134">
    <property type="entry name" value="TRYPSIN_HIS"/>
    <property type="match status" value="1"/>
</dbReference>
<keyword evidence="7" id="KW-1015">Disulfide bond</keyword>
<evidence type="ECO:0000256" key="8">
    <source>
        <dbReference type="ARBA" id="ARBA00052079"/>
    </source>
</evidence>
<dbReference type="SMART" id="SM00020">
    <property type="entry name" value="Tryp_SPc"/>
    <property type="match status" value="1"/>
</dbReference>
<reference evidence="12" key="1">
    <citation type="journal article" date="2021" name="Sci. Adv.">
        <title>The American lobster genome reveals insights on longevity, neural, and immune adaptations.</title>
        <authorList>
            <person name="Polinski J.M."/>
            <person name="Zimin A.V."/>
            <person name="Clark K.F."/>
            <person name="Kohn A.B."/>
            <person name="Sadowski N."/>
            <person name="Timp W."/>
            <person name="Ptitsyn A."/>
            <person name="Khanna P."/>
            <person name="Romanova D.Y."/>
            <person name="Williams P."/>
            <person name="Greenwood S.J."/>
            <person name="Moroz L.L."/>
            <person name="Walt D.R."/>
            <person name="Bodnar A.G."/>
        </authorList>
    </citation>
    <scope>NUCLEOTIDE SEQUENCE</scope>
    <source>
        <strain evidence="12">GMGI-L3</strain>
    </source>
</reference>
<evidence type="ECO:0000256" key="1">
    <source>
        <dbReference type="ARBA" id="ARBA00022659"/>
    </source>
</evidence>
<dbReference type="GO" id="GO:0006508">
    <property type="term" value="P:proteolysis"/>
    <property type="evidence" value="ECO:0007669"/>
    <property type="project" value="UniProtKB-KW"/>
</dbReference>
<sequence>MSVQRIVGGSEANRNEYPWLVFLHMKTTLDSFNCGGALITRDFVLTAAHCGVFVYLGAHEFPDTNDTSTAVVASLVSVHDAYDDYKKLNDIALVKLSSPANFTLKVSPACLGLDGDVQVGDKVVVAGWGKLTNEGDEFPKTLMKVDLEVVDPMICKESYNGTIEINDNMMCSFASGKDSCVGDSGGPLLVEVGLGQWVAVGVVSFGAGCAQEYPGIYTRVSKYHNWINEIVQDPQC</sequence>
<dbReference type="PROSITE" id="PS50240">
    <property type="entry name" value="TRYPSIN_DOM"/>
    <property type="match status" value="1"/>
</dbReference>
<gene>
    <name evidence="12" type="primary">Ctrl-L2</name>
    <name evidence="12" type="ORF">Hamer_G000218</name>
</gene>
<dbReference type="PANTHER" id="PTHR24252:SF7">
    <property type="entry name" value="HYALIN"/>
    <property type="match status" value="1"/>
</dbReference>
<dbReference type="PRINTS" id="PR00722">
    <property type="entry name" value="CHYMOTRYPSIN"/>
</dbReference>
<comment type="catalytic activity">
    <reaction evidence="8">
        <text>Selective cleavage of 103-Arg-|-Ser-104 and 124-Ile-|-Ile-125 bonds in Limulus clotting factor B to form activated factor B. Cleavage of -Pro-Arg-|-Xaa- bonds in synthetic substrates.</text>
        <dbReference type="EC" id="3.4.21.84"/>
    </reaction>
</comment>
<dbReference type="Pfam" id="PF00089">
    <property type="entry name" value="Trypsin"/>
    <property type="match status" value="1"/>
</dbReference>
<name>A0A8J5TLJ4_HOMAM</name>
<evidence type="ECO:0000256" key="7">
    <source>
        <dbReference type="ARBA" id="ARBA00023157"/>
    </source>
</evidence>
<dbReference type="FunFam" id="2.40.10.10:FF:000120">
    <property type="entry name" value="Putative serine protease"/>
    <property type="match status" value="1"/>
</dbReference>
<evidence type="ECO:0000256" key="5">
    <source>
        <dbReference type="ARBA" id="ARBA00022820"/>
    </source>
</evidence>
<dbReference type="SUPFAM" id="SSF50494">
    <property type="entry name" value="Trypsin-like serine proteases"/>
    <property type="match status" value="1"/>
</dbReference>
<dbReference type="InterPro" id="IPR033116">
    <property type="entry name" value="TRYPSIN_SER"/>
</dbReference>
<dbReference type="CDD" id="cd00190">
    <property type="entry name" value="Tryp_SPc"/>
    <property type="match status" value="1"/>
</dbReference>
<evidence type="ECO:0000256" key="4">
    <source>
        <dbReference type="ARBA" id="ARBA00022801"/>
    </source>
</evidence>
<evidence type="ECO:0000256" key="2">
    <source>
        <dbReference type="ARBA" id="ARBA00022670"/>
    </source>
</evidence>
<evidence type="ECO:0000259" key="11">
    <source>
        <dbReference type="PROSITE" id="PS50240"/>
    </source>
</evidence>
<evidence type="ECO:0000256" key="6">
    <source>
        <dbReference type="ARBA" id="ARBA00022825"/>
    </source>
</evidence>
<dbReference type="AlphaFoldDB" id="A0A8J5TLJ4"/>
<keyword evidence="13" id="KW-1185">Reference proteome</keyword>
<dbReference type="EMBL" id="JAHLQT010002534">
    <property type="protein sequence ID" value="KAG7177000.1"/>
    <property type="molecule type" value="Genomic_DNA"/>
</dbReference>
<dbReference type="InterPro" id="IPR001254">
    <property type="entry name" value="Trypsin_dom"/>
</dbReference>
<protein>
    <recommendedName>
        <fullName evidence="9">limulus clotting factor C</fullName>
        <ecNumber evidence="9">3.4.21.84</ecNumber>
    </recommendedName>
</protein>
<accession>A0A8J5TLJ4</accession>
<proteinExistence type="predicted"/>
<dbReference type="PANTHER" id="PTHR24252">
    <property type="entry name" value="ACROSIN-RELATED"/>
    <property type="match status" value="1"/>
</dbReference>
<evidence type="ECO:0000313" key="12">
    <source>
        <dbReference type="EMBL" id="KAG7177000.1"/>
    </source>
</evidence>